<dbReference type="NCBIfam" id="TIGR02474">
    <property type="entry name" value="pec_lyase"/>
    <property type="match status" value="1"/>
</dbReference>
<evidence type="ECO:0000256" key="1">
    <source>
        <dbReference type="SAM" id="Phobius"/>
    </source>
</evidence>
<evidence type="ECO:0000313" key="2">
    <source>
        <dbReference type="EMBL" id="TNJ62991.1"/>
    </source>
</evidence>
<dbReference type="AlphaFoldDB" id="A0A5C4T1R1"/>
<evidence type="ECO:0000313" key="3">
    <source>
        <dbReference type="Proteomes" id="UP000307943"/>
    </source>
</evidence>
<dbReference type="EMBL" id="VDCQ01000050">
    <property type="protein sequence ID" value="TNJ62991.1"/>
    <property type="molecule type" value="Genomic_DNA"/>
</dbReference>
<feature type="transmembrane region" description="Helical" evidence="1">
    <location>
        <begin position="46"/>
        <end position="64"/>
    </location>
</feature>
<dbReference type="Proteomes" id="UP000307943">
    <property type="component" value="Unassembled WGS sequence"/>
</dbReference>
<dbReference type="SUPFAM" id="SSF81853">
    <property type="entry name" value="Family 10 polysaccharide lyase"/>
    <property type="match status" value="1"/>
</dbReference>
<dbReference type="GO" id="GO:0030570">
    <property type="term" value="F:pectate lyase activity"/>
    <property type="evidence" value="ECO:0007669"/>
    <property type="project" value="UniProtKB-EC"/>
</dbReference>
<organism evidence="2 3">
    <name type="scientific">Paenibacillus hemerocallicola</name>
    <dbReference type="NCBI Taxonomy" id="1172614"/>
    <lineage>
        <taxon>Bacteria</taxon>
        <taxon>Bacillati</taxon>
        <taxon>Bacillota</taxon>
        <taxon>Bacilli</taxon>
        <taxon>Bacillales</taxon>
        <taxon>Paenibacillaceae</taxon>
        <taxon>Paenibacillus</taxon>
    </lineage>
</organism>
<keyword evidence="1" id="KW-0472">Membrane</keyword>
<name>A0A5C4T1R1_9BACL</name>
<dbReference type="EC" id="4.2.2.2" evidence="2"/>
<dbReference type="InterPro" id="IPR012669">
    <property type="entry name" value="Pectate_lyase"/>
</dbReference>
<keyword evidence="2" id="KW-0456">Lyase</keyword>
<keyword evidence="3" id="KW-1185">Reference proteome</keyword>
<accession>A0A5C4T1R1</accession>
<proteinExistence type="predicted"/>
<keyword evidence="1" id="KW-1133">Transmembrane helix</keyword>
<comment type="caution">
    <text evidence="2">The sequence shown here is derived from an EMBL/GenBank/DDBJ whole genome shotgun (WGS) entry which is preliminary data.</text>
</comment>
<dbReference type="Pfam" id="PF09492">
    <property type="entry name" value="Pec_lyase"/>
    <property type="match status" value="1"/>
</dbReference>
<dbReference type="Gene3D" id="1.50.10.20">
    <property type="match status" value="1"/>
</dbReference>
<reference evidence="2 3" key="1">
    <citation type="submission" date="2019-05" db="EMBL/GenBank/DDBJ databases">
        <title>We sequenced the genome of Paenibacillus hemerocallicola KCTC 33185 for further insight into its adaptation and study the phylogeny of Paenibacillus.</title>
        <authorList>
            <person name="Narsing Rao M.P."/>
        </authorList>
    </citation>
    <scope>NUCLEOTIDE SEQUENCE [LARGE SCALE GENOMIC DNA]</scope>
    <source>
        <strain evidence="2 3">KCTC 33185</strain>
    </source>
</reference>
<dbReference type="OrthoDB" id="9804686at2"/>
<protein>
    <submittedName>
        <fullName evidence="2">Pectate lyase</fullName>
        <ecNumber evidence="2">4.2.2.2</ecNumber>
    </submittedName>
</protein>
<gene>
    <name evidence="2" type="primary">pelA</name>
    <name evidence="2" type="ORF">FE784_27955</name>
</gene>
<keyword evidence="1" id="KW-0812">Transmembrane</keyword>
<sequence length="530" mass="59045">MEYGKPICRLRPIYRPNEPAARRYLRSIGGLPVKGMAKHDGRKKSAVIGFVVLVALLSTILSVMRAASDDKGERAGCGDPCIPFILKAEAVGANKVEVTFSTELEPFVPDDLKLVAPTGTWKELDPKLNRYLNVNSVETKTNEKKQTVATLEIKEALNPDGTLVVAKNRDPKTIKLLTASYYTGVRAKDIALADSLLTWQLDRGGWYKNMGAAYARPWDGKESRTELKTKSGEEIGTIDNGATTNEMIFMAILYDETKDDRYKQSARKAIEFLLTMQVPAGGWPQVYPARGNYSDNVTYNDYAMTRVMEVLRIVADRSYPFDNDIIDDKVRSRVEQSLERGLDYILKSQIKVDGKLTAWGAQHDPITYEPVGGRPYEHPSISSAESVAVVQYLMAIPNPSKEVNDAVLGALNWLEMARVKEMKYDTKTPKGSDFVAAPNSSTWYRFYEIGTNLPIFSGRDGAIKRTLPEIEEERRNGYAWGGDWPLKLLQVVAATGYYENRVYIRTAGTDSKSGSGHSLEPGKLVKIEGK</sequence>